<reference evidence="1 2" key="1">
    <citation type="journal article" date="2022" name="Hortic Res">
        <title>A haplotype resolved chromosomal level avocado genome allows analysis of novel avocado genes.</title>
        <authorList>
            <person name="Nath O."/>
            <person name="Fletcher S.J."/>
            <person name="Hayward A."/>
            <person name="Shaw L.M."/>
            <person name="Masouleh A.K."/>
            <person name="Furtado A."/>
            <person name="Henry R.J."/>
            <person name="Mitter N."/>
        </authorList>
    </citation>
    <scope>NUCLEOTIDE SEQUENCE [LARGE SCALE GENOMIC DNA]</scope>
    <source>
        <strain evidence="2">cv. Hass</strain>
    </source>
</reference>
<comment type="caution">
    <text evidence="1">The sequence shown here is derived from an EMBL/GenBank/DDBJ whole genome shotgun (WGS) entry which is preliminary data.</text>
</comment>
<sequence length="120" mass="13328">MFCRVRRSVSSCSLPLEYISAQLLRAALADSSVLPCSKIRLAAVPGRMFSSCLFNGLQLFFYVDVHYVAVVDEWRVLPWNTSSFGAENFHPGRIVLCLVLLSSRSCVARGCAGMFRWSAS</sequence>
<protein>
    <submittedName>
        <fullName evidence="1">Uncharacterized protein</fullName>
    </submittedName>
</protein>
<proteinExistence type="predicted"/>
<accession>A0ACC2M161</accession>
<dbReference type="EMBL" id="CM056813">
    <property type="protein sequence ID" value="KAJ8639383.1"/>
    <property type="molecule type" value="Genomic_DNA"/>
</dbReference>
<evidence type="ECO:0000313" key="2">
    <source>
        <dbReference type="Proteomes" id="UP001234297"/>
    </source>
</evidence>
<organism evidence="1 2">
    <name type="scientific">Persea americana</name>
    <name type="common">Avocado</name>
    <dbReference type="NCBI Taxonomy" id="3435"/>
    <lineage>
        <taxon>Eukaryota</taxon>
        <taxon>Viridiplantae</taxon>
        <taxon>Streptophyta</taxon>
        <taxon>Embryophyta</taxon>
        <taxon>Tracheophyta</taxon>
        <taxon>Spermatophyta</taxon>
        <taxon>Magnoliopsida</taxon>
        <taxon>Magnoliidae</taxon>
        <taxon>Laurales</taxon>
        <taxon>Lauraceae</taxon>
        <taxon>Persea</taxon>
    </lineage>
</organism>
<keyword evidence="2" id="KW-1185">Reference proteome</keyword>
<evidence type="ECO:0000313" key="1">
    <source>
        <dbReference type="EMBL" id="KAJ8639383.1"/>
    </source>
</evidence>
<gene>
    <name evidence="1" type="ORF">MRB53_016077</name>
</gene>
<name>A0ACC2M161_PERAE</name>
<dbReference type="Proteomes" id="UP001234297">
    <property type="component" value="Chromosome 5"/>
</dbReference>